<dbReference type="Proteomes" id="UP001430306">
    <property type="component" value="Unassembled WGS sequence"/>
</dbReference>
<evidence type="ECO:0000313" key="1">
    <source>
        <dbReference type="EMBL" id="MCC9644333.1"/>
    </source>
</evidence>
<name>A0ABS8NL88_9BACT</name>
<proteinExistence type="predicted"/>
<evidence type="ECO:0000313" key="2">
    <source>
        <dbReference type="Proteomes" id="UP001430306"/>
    </source>
</evidence>
<protein>
    <recommendedName>
        <fullName evidence="3">Thioredoxin domain-containing protein</fullName>
    </recommendedName>
</protein>
<dbReference type="EMBL" id="JAJKFW010000035">
    <property type="protein sequence ID" value="MCC9644333.1"/>
    <property type="molecule type" value="Genomic_DNA"/>
</dbReference>
<sequence>MLTIAVPAAITCLLGVRWYESRPIQWQPYSTSLFNSRCKDGNPAIVFFSADWDVDSKIVETITFADPRVTMLLRRNSVTPIMVDCTTQAPIVTEAYTLHGVNTTPYVFIYFPDALDSPTLLRGVTMPEQLIAAVDRDYDRRHPDTGG</sequence>
<reference evidence="1" key="1">
    <citation type="submission" date="2021-11" db="EMBL/GenBank/DDBJ databases">
        <title>Genome sequence.</title>
        <authorList>
            <person name="Sun Q."/>
        </authorList>
    </citation>
    <scope>NUCLEOTIDE SEQUENCE</scope>
    <source>
        <strain evidence="1">JC740</strain>
    </source>
</reference>
<dbReference type="SUPFAM" id="SSF52833">
    <property type="entry name" value="Thioredoxin-like"/>
    <property type="match status" value="1"/>
</dbReference>
<dbReference type="RefSeq" id="WP_230275673.1">
    <property type="nucleotide sequence ID" value="NZ_JAJKFW010000035.1"/>
</dbReference>
<evidence type="ECO:0008006" key="3">
    <source>
        <dbReference type="Google" id="ProtNLM"/>
    </source>
</evidence>
<dbReference type="PANTHER" id="PTHR32234">
    <property type="entry name" value="THIOL:DISULFIDE INTERCHANGE PROTEIN DSBD"/>
    <property type="match status" value="1"/>
</dbReference>
<gene>
    <name evidence="1" type="ORF">LOC71_18805</name>
</gene>
<keyword evidence="2" id="KW-1185">Reference proteome</keyword>
<dbReference type="InterPro" id="IPR036249">
    <property type="entry name" value="Thioredoxin-like_sf"/>
</dbReference>
<comment type="caution">
    <text evidence="1">The sequence shown here is derived from an EMBL/GenBank/DDBJ whole genome shotgun (WGS) entry which is preliminary data.</text>
</comment>
<dbReference type="Gene3D" id="3.40.30.10">
    <property type="entry name" value="Glutaredoxin"/>
    <property type="match status" value="1"/>
</dbReference>
<organism evidence="1 2">
    <name type="scientific">Rhodopirellula halodulae</name>
    <dbReference type="NCBI Taxonomy" id="2894198"/>
    <lineage>
        <taxon>Bacteria</taxon>
        <taxon>Pseudomonadati</taxon>
        <taxon>Planctomycetota</taxon>
        <taxon>Planctomycetia</taxon>
        <taxon>Pirellulales</taxon>
        <taxon>Pirellulaceae</taxon>
        <taxon>Rhodopirellula</taxon>
    </lineage>
</organism>
<accession>A0ABS8NL88</accession>